<feature type="modified residue" description="4-aspartylphosphate" evidence="11">
    <location>
        <position position="1683"/>
    </location>
</feature>
<dbReference type="PANTHER" id="PTHR43642:SF1">
    <property type="entry name" value="HYBRID SIGNAL TRANSDUCTION HISTIDINE KINASE G"/>
    <property type="match status" value="1"/>
</dbReference>
<dbReference type="PROSITE" id="PS50110">
    <property type="entry name" value="RESPONSE_REGULATORY"/>
    <property type="match status" value="1"/>
</dbReference>
<dbReference type="InterPro" id="IPR001789">
    <property type="entry name" value="Sig_transdc_resp-reg_receiver"/>
</dbReference>
<keyword evidence="7" id="KW-0067">ATP-binding</keyword>
<evidence type="ECO:0000256" key="10">
    <source>
        <dbReference type="ARBA" id="ARBA00068150"/>
    </source>
</evidence>
<dbReference type="Gene3D" id="1.10.287.130">
    <property type="match status" value="1"/>
</dbReference>
<dbReference type="CDD" id="cd00130">
    <property type="entry name" value="PAS"/>
    <property type="match status" value="1"/>
</dbReference>
<dbReference type="Gene3D" id="3.30.565.10">
    <property type="entry name" value="Histidine kinase-like ATPase, C-terminal domain"/>
    <property type="match status" value="1"/>
</dbReference>
<dbReference type="Pfam" id="PF02518">
    <property type="entry name" value="HATPase_c"/>
    <property type="match status" value="1"/>
</dbReference>
<dbReference type="InterPro" id="IPR053159">
    <property type="entry name" value="Hybrid_Histidine_Kinase"/>
</dbReference>
<dbReference type="NCBIfam" id="TIGR00229">
    <property type="entry name" value="sensory_box"/>
    <property type="match status" value="1"/>
</dbReference>
<dbReference type="Pfam" id="PF00072">
    <property type="entry name" value="Response_reg"/>
    <property type="match status" value="1"/>
</dbReference>
<reference evidence="17" key="1">
    <citation type="submission" date="2012-11" db="EMBL/GenBank/DDBJ databases">
        <authorList>
            <person name="Lucero-Rivera Y.E."/>
            <person name="Tovar-Ramirez D."/>
        </authorList>
    </citation>
    <scope>NUCLEOTIDE SEQUENCE [LARGE SCALE GENOMIC DNA]</scope>
    <source>
        <strain evidence="17">Araruama</strain>
    </source>
</reference>
<dbReference type="InterPro" id="IPR004358">
    <property type="entry name" value="Sig_transdc_His_kin-like_C"/>
</dbReference>
<evidence type="ECO:0000256" key="7">
    <source>
        <dbReference type="ARBA" id="ARBA00022840"/>
    </source>
</evidence>
<dbReference type="SMART" id="SM00091">
    <property type="entry name" value="PAS"/>
    <property type="match status" value="1"/>
</dbReference>
<keyword evidence="6" id="KW-0418">Kinase</keyword>
<dbReference type="Pfam" id="PF13191">
    <property type="entry name" value="AAA_16"/>
    <property type="match status" value="1"/>
</dbReference>
<accession>A0A1V1PGZ8</accession>
<dbReference type="CDD" id="cd16922">
    <property type="entry name" value="HATPase_EvgS-ArcB-TorS-like"/>
    <property type="match status" value="1"/>
</dbReference>
<dbReference type="SUPFAM" id="SSF47384">
    <property type="entry name" value="Homodimeric domain of signal transducing histidine kinase"/>
    <property type="match status" value="1"/>
</dbReference>
<evidence type="ECO:0000256" key="3">
    <source>
        <dbReference type="ARBA" id="ARBA00022553"/>
    </source>
</evidence>
<dbReference type="InterPro" id="IPR035965">
    <property type="entry name" value="PAS-like_dom_sf"/>
</dbReference>
<dbReference type="Gene3D" id="3.30.450.40">
    <property type="match status" value="1"/>
</dbReference>
<protein>
    <recommendedName>
        <fullName evidence="10">Sensory/regulatory protein RpfC</fullName>
        <ecNumber evidence="2">2.7.13.3</ecNumber>
    </recommendedName>
</protein>
<gene>
    <name evidence="16" type="ORF">OMM_06550</name>
</gene>
<dbReference type="InterPro" id="IPR003594">
    <property type="entry name" value="HATPase_dom"/>
</dbReference>
<evidence type="ECO:0000256" key="8">
    <source>
        <dbReference type="ARBA" id="ARBA00023012"/>
    </source>
</evidence>
<dbReference type="InterPro" id="IPR041664">
    <property type="entry name" value="AAA_16"/>
</dbReference>
<dbReference type="SUPFAM" id="SSF55785">
    <property type="entry name" value="PYP-like sensor domain (PAS domain)"/>
    <property type="match status" value="1"/>
</dbReference>
<dbReference type="SMART" id="SM00065">
    <property type="entry name" value="GAF"/>
    <property type="match status" value="1"/>
</dbReference>
<dbReference type="PROSITE" id="PS50113">
    <property type="entry name" value="PAC"/>
    <property type="match status" value="1"/>
</dbReference>
<dbReference type="SUPFAM" id="SSF52540">
    <property type="entry name" value="P-loop containing nucleoside triphosphate hydrolases"/>
    <property type="match status" value="1"/>
</dbReference>
<feature type="domain" description="Histidine kinase" evidence="12">
    <location>
        <begin position="1386"/>
        <end position="1608"/>
    </location>
</feature>
<dbReference type="InterPro" id="IPR027417">
    <property type="entry name" value="P-loop_NTPase"/>
</dbReference>
<dbReference type="PRINTS" id="PR00344">
    <property type="entry name" value="BCTRLSENSOR"/>
</dbReference>
<dbReference type="SMART" id="SM00388">
    <property type="entry name" value="HisKA"/>
    <property type="match status" value="1"/>
</dbReference>
<dbReference type="SUPFAM" id="SSF52172">
    <property type="entry name" value="CheY-like"/>
    <property type="match status" value="1"/>
</dbReference>
<dbReference type="PANTHER" id="PTHR43642">
    <property type="entry name" value="HYBRID SIGNAL TRANSDUCTION HISTIDINE KINASE G"/>
    <property type="match status" value="1"/>
</dbReference>
<evidence type="ECO:0000256" key="5">
    <source>
        <dbReference type="ARBA" id="ARBA00022741"/>
    </source>
</evidence>
<dbReference type="SUPFAM" id="SSF55874">
    <property type="entry name" value="ATPase domain of HSP90 chaperone/DNA topoisomerase II/histidine kinase"/>
    <property type="match status" value="1"/>
</dbReference>
<dbReference type="FunFam" id="1.10.287.130:FF:000002">
    <property type="entry name" value="Two-component osmosensing histidine kinase"/>
    <property type="match status" value="1"/>
</dbReference>
<proteinExistence type="predicted"/>
<name>A0A1V1PGZ8_9BACT</name>
<dbReference type="PROSITE" id="PS50112">
    <property type="entry name" value="PAS"/>
    <property type="match status" value="1"/>
</dbReference>
<evidence type="ECO:0000256" key="4">
    <source>
        <dbReference type="ARBA" id="ARBA00022679"/>
    </source>
</evidence>
<keyword evidence="5" id="KW-0547">Nucleotide-binding</keyword>
<dbReference type="FunFam" id="3.30.565.10:FF:000010">
    <property type="entry name" value="Sensor histidine kinase RcsC"/>
    <property type="match status" value="1"/>
</dbReference>
<evidence type="ECO:0000256" key="9">
    <source>
        <dbReference type="ARBA" id="ARBA00064003"/>
    </source>
</evidence>
<feature type="domain" description="Response regulatory" evidence="13">
    <location>
        <begin position="1634"/>
        <end position="1750"/>
    </location>
</feature>
<keyword evidence="3 11" id="KW-0597">Phosphoprotein</keyword>
<comment type="subunit">
    <text evidence="9">At low DSF concentrations, interacts with RpfF.</text>
</comment>
<evidence type="ECO:0000313" key="16">
    <source>
        <dbReference type="EMBL" id="ETR74044.1"/>
    </source>
</evidence>
<dbReference type="CDD" id="cd17546">
    <property type="entry name" value="REC_hyHK_CKI1_RcsC-like"/>
    <property type="match status" value="1"/>
</dbReference>
<comment type="catalytic activity">
    <reaction evidence="1">
        <text>ATP + protein L-histidine = ADP + protein N-phospho-L-histidine.</text>
        <dbReference type="EC" id="2.7.13.3"/>
    </reaction>
</comment>
<evidence type="ECO:0000259" key="12">
    <source>
        <dbReference type="PROSITE" id="PS50109"/>
    </source>
</evidence>
<evidence type="ECO:0000256" key="6">
    <source>
        <dbReference type="ARBA" id="ARBA00022777"/>
    </source>
</evidence>
<dbReference type="SMART" id="SM00448">
    <property type="entry name" value="REC"/>
    <property type="match status" value="1"/>
</dbReference>
<dbReference type="SUPFAM" id="SSF55781">
    <property type="entry name" value="GAF domain-like"/>
    <property type="match status" value="1"/>
</dbReference>
<keyword evidence="4" id="KW-0808">Transferase</keyword>
<dbReference type="InterPro" id="IPR000700">
    <property type="entry name" value="PAS-assoc_C"/>
</dbReference>
<dbReference type="PROSITE" id="PS50109">
    <property type="entry name" value="HIS_KIN"/>
    <property type="match status" value="1"/>
</dbReference>
<evidence type="ECO:0000256" key="11">
    <source>
        <dbReference type="PROSITE-ProRule" id="PRU00169"/>
    </source>
</evidence>
<dbReference type="Pfam" id="PF00989">
    <property type="entry name" value="PAS"/>
    <property type="match status" value="1"/>
</dbReference>
<evidence type="ECO:0000259" key="13">
    <source>
        <dbReference type="PROSITE" id="PS50110"/>
    </source>
</evidence>
<keyword evidence="8" id="KW-0902">Two-component regulatory system</keyword>
<dbReference type="EC" id="2.7.13.3" evidence="2"/>
<dbReference type="InterPro" id="IPR005467">
    <property type="entry name" value="His_kinase_dom"/>
</dbReference>
<dbReference type="InterPro" id="IPR003018">
    <property type="entry name" value="GAF"/>
</dbReference>
<dbReference type="Pfam" id="PF01590">
    <property type="entry name" value="GAF"/>
    <property type="match status" value="1"/>
</dbReference>
<dbReference type="InterPro" id="IPR036097">
    <property type="entry name" value="HisK_dim/P_sf"/>
</dbReference>
<evidence type="ECO:0000259" key="14">
    <source>
        <dbReference type="PROSITE" id="PS50112"/>
    </source>
</evidence>
<dbReference type="Pfam" id="PF00512">
    <property type="entry name" value="HisKA"/>
    <property type="match status" value="1"/>
</dbReference>
<evidence type="ECO:0000256" key="1">
    <source>
        <dbReference type="ARBA" id="ARBA00000085"/>
    </source>
</evidence>
<dbReference type="GO" id="GO:0005524">
    <property type="term" value="F:ATP binding"/>
    <property type="evidence" value="ECO:0007669"/>
    <property type="project" value="UniProtKB-KW"/>
</dbReference>
<dbReference type="InterPro" id="IPR011006">
    <property type="entry name" value="CheY-like_superfamily"/>
</dbReference>
<sequence>MTKKRYQSAEGLKSDILQCTHMINENGKITSFEIAQKDQGKRLVFKNIYYGQKQAQYKIIECFNRLKKIRMKYKSSQIIEPKDSYVVQAVTVTGRAGIGKTGLVQDTIQYIRRNDACFISGKFMRIPEKPYHAFVQAFEELSHYLLGEEEIVLAELKNSIQKNPAINASSLVSMIPAFKYLFDNEEWSVQPSVVPGARILVQSIGALLSDISRLIRPIVIFLDDFHLADTASIGFLQELTFVQKAYLMIIFAYRPFNTEQQMLFQSVFDNFPDRSIEEINLQPLNLADIQSFLAGTLEMQESEVLNLAKIIKEKTNGNPFFMREFLAKLHEDRLLVYDHDSGQWQWDLNIISGQTITENVVDFMTETIQKMDHSTRSILQWAACLGYEFSLESLSKICHSSEQSLAKNLWKAVTNGLILPVIDEYQKQNLLNFNPHGSNQPRYRFSHERIHRAFYTRSSKSKRKQMHFKIASLFHSLFESPTNEQIFFMVNQLNEARLVQAPFDIHNTIELNLIAGKHARIISAIEPAYHYFTKAIEWIETYSETHFHAHTVYQAYYEAARCALLMGLYDQIIELTEKAQQYCSNIREFARIQELMIYANGAHNKPERAIYLANEILKKFDMKFPSPLTPSKEKETIAQILSKMVTIKISALNLLPKMKNPNKRTVMRILSAIHSSVFFAKPELYSSIICKQMELILAHGNSLQSVSTFCAFAALLCKNKRHIDFAIDIVKQGLQLGEELNNDAFYIRAIFLTYTFVFPWKYPLAKGLKKLRMGYERGMKCGEFEYSLYCIRSYLFHSFICGRKLTDMENECNQYEAQLNRVTSGASQMFLSDFQKLIRIFTHSSESRMDNIKKQDRHNVPAPIQEQFYLQKLIAIYHFSDHDLPFAYHGTLEHKSDILSYTIIKPLLYFYESLTLLSEYSQRSDSQKKDILNIVDQYLEYLEELTAQVPKNIAHYFALIKAEKARVLHHTDQAMSFYDQAIELARENGNMNDQALANERAAIFHNQENRNRIASIYMWDAIYCYSRWGAYAKVTYLEKSFPQLLLNDQLDRNASPQAQLYQPAQANDSIDLNAIIQMSQALSEEIVFQNLVDKLMKTVIAHACAKKGFLIVNSDNEWLIEAEMNPDKSSEVQLYSQPVTSSQNLALAIVNYVIHTHENIVIADASNDIRFMHDPYVSKTSPRSVMCIPIIRKKGLTGMLYLENNLTAGIFAQNHVATLELLAAQAAVSIENARLYDALKQSEYQYRSFVENAVEGIFRLSAEGLFIRVNPAMLSMLGVSSLAELNREVPNLLSGEIIDKKDVENILTVLQNEYFISGYQTCCHLKNGQKIWVMIAAQSILDKQGNVQYYEGAIIDITERKEKERLDRERKTAENANKAKTEFLAGMSHEIRTPMNGIIGMIDLLRTTPLNTEQHEFLEVIYSSAQGLIFLINDILDFSKIEAGKLALTMKPFHLKRLITDVHRMFHANALKKGVAFDIYYDSNLPVAFLGDSLRIRQIIVNLVSNAVKFTDNGQVLLSIQRKNDLQSERIPVEIVVEDTGIGMTESAISRIFNKYVQAENSIARDYGGTGLGLWIIQMLVKMMDGQLSVDSQYDQGSTFSVELPLKTVDESELPSEELTDSPAFTADLQYCARVLLVEDNITNQYVSTRLLRHFGCEVMVAKNGQLALDLLAQESFDIIFMDCQMPVMNGYDAAKMIRKEHLAPNTPIVAVTANAYKKDLDRCIACGMTDYLVKPVQQETIAGVLKNIVKNKRWALRPKSAYLKPMMQN</sequence>
<evidence type="ECO:0000313" key="17">
    <source>
        <dbReference type="Proteomes" id="UP000189670"/>
    </source>
</evidence>
<dbReference type="InterPro" id="IPR036890">
    <property type="entry name" value="HATPase_C_sf"/>
</dbReference>
<comment type="caution">
    <text evidence="16">The sequence shown here is derived from an EMBL/GenBank/DDBJ whole genome shotgun (WGS) entry which is preliminary data.</text>
</comment>
<organism evidence="16 17">
    <name type="scientific">Candidatus Magnetoglobus multicellularis str. Araruama</name>
    <dbReference type="NCBI Taxonomy" id="890399"/>
    <lineage>
        <taxon>Bacteria</taxon>
        <taxon>Pseudomonadati</taxon>
        <taxon>Thermodesulfobacteriota</taxon>
        <taxon>Desulfobacteria</taxon>
        <taxon>Desulfobacterales</taxon>
        <taxon>Desulfobacteraceae</taxon>
        <taxon>Candidatus Magnetoglobus</taxon>
    </lineage>
</organism>
<dbReference type="InterPro" id="IPR003661">
    <property type="entry name" value="HisK_dim/P_dom"/>
</dbReference>
<dbReference type="CDD" id="cd00082">
    <property type="entry name" value="HisKA"/>
    <property type="match status" value="1"/>
</dbReference>
<dbReference type="SMART" id="SM00387">
    <property type="entry name" value="HATPase_c"/>
    <property type="match status" value="1"/>
</dbReference>
<evidence type="ECO:0000259" key="15">
    <source>
        <dbReference type="PROSITE" id="PS50113"/>
    </source>
</evidence>
<dbReference type="InterPro" id="IPR000014">
    <property type="entry name" value="PAS"/>
</dbReference>
<evidence type="ECO:0000256" key="2">
    <source>
        <dbReference type="ARBA" id="ARBA00012438"/>
    </source>
</evidence>
<dbReference type="EMBL" id="ATBP01000024">
    <property type="protein sequence ID" value="ETR74044.1"/>
    <property type="molecule type" value="Genomic_DNA"/>
</dbReference>
<dbReference type="GO" id="GO:0006355">
    <property type="term" value="P:regulation of DNA-templated transcription"/>
    <property type="evidence" value="ECO:0007669"/>
    <property type="project" value="InterPro"/>
</dbReference>
<dbReference type="Gene3D" id="3.30.450.20">
    <property type="entry name" value="PAS domain"/>
    <property type="match status" value="1"/>
</dbReference>
<dbReference type="InterPro" id="IPR013767">
    <property type="entry name" value="PAS_fold"/>
</dbReference>
<dbReference type="Proteomes" id="UP000189670">
    <property type="component" value="Unassembled WGS sequence"/>
</dbReference>
<feature type="domain" description="PAC" evidence="15">
    <location>
        <begin position="1310"/>
        <end position="1369"/>
    </location>
</feature>
<feature type="domain" description="PAS" evidence="14">
    <location>
        <begin position="1242"/>
        <end position="1312"/>
    </location>
</feature>
<dbReference type="InterPro" id="IPR029016">
    <property type="entry name" value="GAF-like_dom_sf"/>
</dbReference>
<dbReference type="Gene3D" id="3.40.50.2300">
    <property type="match status" value="1"/>
</dbReference>
<dbReference type="GO" id="GO:0000155">
    <property type="term" value="F:phosphorelay sensor kinase activity"/>
    <property type="evidence" value="ECO:0007669"/>
    <property type="project" value="InterPro"/>
</dbReference>